<feature type="transmembrane region" description="Helical" evidence="1">
    <location>
        <begin position="54"/>
        <end position="75"/>
    </location>
</feature>
<keyword evidence="1" id="KW-1133">Transmembrane helix</keyword>
<evidence type="ECO:0000259" key="2">
    <source>
        <dbReference type="Pfam" id="PF18181"/>
    </source>
</evidence>
<dbReference type="EMBL" id="HE804045">
    <property type="protein sequence ID" value="CCH32130.1"/>
    <property type="molecule type" value="Genomic_DNA"/>
</dbReference>
<name>K0JWE5_SACES</name>
<dbReference type="HOGENOM" id="CLU_080176_0_0_11"/>
<feature type="transmembrane region" description="Helical" evidence="1">
    <location>
        <begin position="183"/>
        <end position="204"/>
    </location>
</feature>
<dbReference type="InterPro" id="IPR040884">
    <property type="entry name" value="SLATT_1"/>
</dbReference>
<dbReference type="eggNOG" id="ENOG502ZXJF">
    <property type="taxonomic scope" value="Bacteria"/>
</dbReference>
<dbReference type="STRING" id="1179773.BN6_48580"/>
<dbReference type="Pfam" id="PF18181">
    <property type="entry name" value="SLATT_1"/>
    <property type="match status" value="1"/>
</dbReference>
<keyword evidence="1" id="KW-0812">Transmembrane</keyword>
<proteinExistence type="predicted"/>
<feature type="domain" description="SMODS and SLOG-associating 2TM effector" evidence="3">
    <location>
        <begin position="7"/>
        <end position="156"/>
    </location>
</feature>
<evidence type="ECO:0000313" key="5">
    <source>
        <dbReference type="Proteomes" id="UP000006281"/>
    </source>
</evidence>
<dbReference type="AlphaFoldDB" id="K0JWE5"/>
<dbReference type="RefSeq" id="WP_015102242.1">
    <property type="nucleotide sequence ID" value="NC_019673.1"/>
</dbReference>
<feature type="transmembrane region" description="Helical" evidence="1">
    <location>
        <begin position="210"/>
        <end position="229"/>
    </location>
</feature>
<dbReference type="Pfam" id="PF18184">
    <property type="entry name" value="SLATT_3"/>
    <property type="match status" value="1"/>
</dbReference>
<sequence length="287" mass="31295">MTDADLPGFFHDAERVSDEGKRQTLLLSRLRLVSAIVAALGGALTWKLGSYNLWGFVSLAGFLLALFAEILLWVLHPEQKWNGGRAVAEGVKSLAWRFAVAGDPFPAPLPQAKHDLREKIGKVVEAHGRHLGLAGANPSSTGPMAELRAKSFEERKREYRETRVLRQKDWYARRANENEARTVLWRYLLIGGELVAVVLALLRAVDVWDVDISGVMAAAVAGGAAWLGLKQHQGLYMTYSAAASDLALLHEDLADVPEDGWAAAVADTEDAIGREHSAWLASRPSAA</sequence>
<dbReference type="KEGG" id="sesp:BN6_48580"/>
<evidence type="ECO:0000259" key="3">
    <source>
        <dbReference type="Pfam" id="PF18184"/>
    </source>
</evidence>
<dbReference type="InterPro" id="IPR041116">
    <property type="entry name" value="SLATT_3"/>
</dbReference>
<evidence type="ECO:0000256" key="1">
    <source>
        <dbReference type="SAM" id="Phobius"/>
    </source>
</evidence>
<reference evidence="4 5" key="1">
    <citation type="journal article" date="2012" name="BMC Genomics">
        <title>Complete genome sequence of Saccharothrix espanaensis DSM 44229T and comparison to the other completely sequenced Pseudonocardiaceae.</title>
        <authorList>
            <person name="Strobel T."/>
            <person name="Al-Dilaimi A."/>
            <person name="Blom J."/>
            <person name="Gessner A."/>
            <person name="Kalinowski J."/>
            <person name="Luzhetska M."/>
            <person name="Puhler A."/>
            <person name="Szczepanowski R."/>
            <person name="Bechthold A."/>
            <person name="Ruckert C."/>
        </authorList>
    </citation>
    <scope>NUCLEOTIDE SEQUENCE [LARGE SCALE GENOMIC DNA]</scope>
    <source>
        <strain evidence="5">ATCC 51144 / DSM 44229 / JCM 9112 / NBRC 15066 / NRRL 15764</strain>
    </source>
</reference>
<evidence type="ECO:0000313" key="4">
    <source>
        <dbReference type="EMBL" id="CCH32130.1"/>
    </source>
</evidence>
<dbReference type="OrthoDB" id="9806639at2"/>
<feature type="domain" description="SMODS and SLOG-associating 2TM effector" evidence="2">
    <location>
        <begin position="159"/>
        <end position="279"/>
    </location>
</feature>
<dbReference type="Proteomes" id="UP000006281">
    <property type="component" value="Chromosome"/>
</dbReference>
<organism evidence="4 5">
    <name type="scientific">Saccharothrix espanaensis (strain ATCC 51144 / DSM 44229 / JCM 9112 / NBRC 15066 / NRRL 15764)</name>
    <dbReference type="NCBI Taxonomy" id="1179773"/>
    <lineage>
        <taxon>Bacteria</taxon>
        <taxon>Bacillati</taxon>
        <taxon>Actinomycetota</taxon>
        <taxon>Actinomycetes</taxon>
        <taxon>Pseudonocardiales</taxon>
        <taxon>Pseudonocardiaceae</taxon>
        <taxon>Saccharothrix</taxon>
    </lineage>
</organism>
<dbReference type="NCBIfam" id="NF033610">
    <property type="entry name" value="SLATT_3"/>
    <property type="match status" value="1"/>
</dbReference>
<keyword evidence="5" id="KW-1185">Reference proteome</keyword>
<dbReference type="NCBIfam" id="NF033634">
    <property type="entry name" value="SLATT_1"/>
    <property type="match status" value="1"/>
</dbReference>
<protein>
    <submittedName>
        <fullName evidence="4">Putative membrane protein</fullName>
    </submittedName>
</protein>
<keyword evidence="1" id="KW-0472">Membrane</keyword>
<gene>
    <name evidence="4" type="ordered locus">BN6_48580</name>
</gene>
<dbReference type="PATRIC" id="fig|1179773.3.peg.4872"/>
<accession>K0JWE5</accession>